<organism evidence="4 5">
    <name type="scientific">Klugiella xanthotipulae</name>
    <dbReference type="NCBI Taxonomy" id="244735"/>
    <lineage>
        <taxon>Bacteria</taxon>
        <taxon>Bacillati</taxon>
        <taxon>Actinomycetota</taxon>
        <taxon>Actinomycetes</taxon>
        <taxon>Micrococcales</taxon>
        <taxon>Microbacteriaceae</taxon>
        <taxon>Klugiella</taxon>
    </lineage>
</organism>
<dbReference type="Gene3D" id="2.70.70.10">
    <property type="entry name" value="Glucose Permease (Domain IIA)"/>
    <property type="match status" value="1"/>
</dbReference>
<dbReference type="SUPFAM" id="SSF51261">
    <property type="entry name" value="Duplicated hybrid motif"/>
    <property type="match status" value="1"/>
</dbReference>
<evidence type="ECO:0000313" key="5">
    <source>
        <dbReference type="Proteomes" id="UP000318331"/>
    </source>
</evidence>
<keyword evidence="1" id="KW-0732">Signal</keyword>
<dbReference type="InterPro" id="IPR016047">
    <property type="entry name" value="M23ase_b-sheet_dom"/>
</dbReference>
<proteinExistence type="predicted"/>
<comment type="caution">
    <text evidence="4">The sequence shown here is derived from an EMBL/GenBank/DDBJ whole genome shotgun (WGS) entry which is preliminary data.</text>
</comment>
<evidence type="ECO:0000313" key="4">
    <source>
        <dbReference type="EMBL" id="TQM61083.1"/>
    </source>
</evidence>
<sequence length="197" mass="20568">MTIPTIPCSTVTRRPHKRKTLILRAGACALLMGSLTISAVPLTATATESAHHPRWQLPVIAPLRVSRPFIAPEHRYAAGHRGVDLAVTEAAPVTAPAAGVVHFVGLVVDRPVLSIQHANGYLSSFEPVNAVVVAGQLIAAGEPVGTVGTSTHCSETLGAHTASGCLHMGVRVEGDYLNPMIFFGLDARPVLLPLDGG</sequence>
<protein>
    <submittedName>
        <fullName evidence="4">Peptidase M23-like protein</fullName>
    </submittedName>
</protein>
<dbReference type="CDD" id="cd12797">
    <property type="entry name" value="M23_peptidase"/>
    <property type="match status" value="1"/>
</dbReference>
<dbReference type="Pfam" id="PF01551">
    <property type="entry name" value="Peptidase_M23"/>
    <property type="match status" value="1"/>
</dbReference>
<dbReference type="InterPro" id="IPR011055">
    <property type="entry name" value="Dup_hybrid_motif"/>
</dbReference>
<dbReference type="InterPro" id="IPR050570">
    <property type="entry name" value="Cell_wall_metabolism_enzyme"/>
</dbReference>
<keyword evidence="2" id="KW-1133">Transmembrane helix</keyword>
<keyword evidence="2" id="KW-0472">Membrane</keyword>
<feature type="domain" description="M23ase beta-sheet core" evidence="3">
    <location>
        <begin position="79"/>
        <end position="179"/>
    </location>
</feature>
<dbReference type="PANTHER" id="PTHR21666">
    <property type="entry name" value="PEPTIDASE-RELATED"/>
    <property type="match status" value="1"/>
</dbReference>
<keyword evidence="2" id="KW-0812">Transmembrane</keyword>
<keyword evidence="5" id="KW-1185">Reference proteome</keyword>
<dbReference type="AlphaFoldDB" id="A0A543HRW5"/>
<accession>A0A543HRW5</accession>
<evidence type="ECO:0000256" key="2">
    <source>
        <dbReference type="SAM" id="Phobius"/>
    </source>
</evidence>
<dbReference type="GO" id="GO:0004222">
    <property type="term" value="F:metalloendopeptidase activity"/>
    <property type="evidence" value="ECO:0007669"/>
    <property type="project" value="TreeGrafter"/>
</dbReference>
<dbReference type="Proteomes" id="UP000318331">
    <property type="component" value="Unassembled WGS sequence"/>
</dbReference>
<reference evidence="4 5" key="1">
    <citation type="submission" date="2019-06" db="EMBL/GenBank/DDBJ databases">
        <title>Sequencing the genomes of 1000 actinobacteria strains.</title>
        <authorList>
            <person name="Klenk H.-P."/>
        </authorList>
    </citation>
    <scope>NUCLEOTIDE SEQUENCE [LARGE SCALE GENOMIC DNA]</scope>
    <source>
        <strain evidence="4 5">DSM 18031</strain>
    </source>
</reference>
<evidence type="ECO:0000256" key="1">
    <source>
        <dbReference type="ARBA" id="ARBA00022729"/>
    </source>
</evidence>
<dbReference type="EMBL" id="VFPN01000003">
    <property type="protein sequence ID" value="TQM61083.1"/>
    <property type="molecule type" value="Genomic_DNA"/>
</dbReference>
<dbReference type="OrthoDB" id="5245088at2"/>
<feature type="transmembrane region" description="Helical" evidence="2">
    <location>
        <begin position="21"/>
        <end position="44"/>
    </location>
</feature>
<gene>
    <name evidence="4" type="ORF">FB466_2012</name>
</gene>
<name>A0A543HRW5_9MICO</name>
<dbReference type="PANTHER" id="PTHR21666:SF289">
    <property type="entry name" value="L-ALA--D-GLU ENDOPEPTIDASE"/>
    <property type="match status" value="1"/>
</dbReference>
<evidence type="ECO:0000259" key="3">
    <source>
        <dbReference type="Pfam" id="PF01551"/>
    </source>
</evidence>